<dbReference type="PROSITE" id="PS00061">
    <property type="entry name" value="ADH_SHORT"/>
    <property type="match status" value="1"/>
</dbReference>
<evidence type="ECO:0000256" key="1">
    <source>
        <dbReference type="ARBA" id="ARBA00006484"/>
    </source>
</evidence>
<organism evidence="4 5">
    <name type="scientific">Sinorhizobium alkalisoli</name>
    <dbReference type="NCBI Taxonomy" id="1752398"/>
    <lineage>
        <taxon>Bacteria</taxon>
        <taxon>Pseudomonadati</taxon>
        <taxon>Pseudomonadota</taxon>
        <taxon>Alphaproteobacteria</taxon>
        <taxon>Hyphomicrobiales</taxon>
        <taxon>Rhizobiaceae</taxon>
        <taxon>Sinorhizobium/Ensifer group</taxon>
        <taxon>Sinorhizobium</taxon>
    </lineage>
</organism>
<dbReference type="Pfam" id="PF00106">
    <property type="entry name" value="adh_short"/>
    <property type="match status" value="1"/>
</dbReference>
<proteinExistence type="inferred from homology"/>
<dbReference type="OrthoDB" id="4690547at2"/>
<dbReference type="InterPro" id="IPR036291">
    <property type="entry name" value="NAD(P)-bd_dom_sf"/>
</dbReference>
<dbReference type="InterPro" id="IPR002347">
    <property type="entry name" value="SDR_fam"/>
</dbReference>
<comment type="similarity">
    <text evidence="1 3">Belongs to the short-chain dehydrogenases/reductases (SDR) family.</text>
</comment>
<dbReference type="InterPro" id="IPR020904">
    <property type="entry name" value="Sc_DH/Rdtase_CS"/>
</dbReference>
<dbReference type="Gene3D" id="3.40.50.720">
    <property type="entry name" value="NAD(P)-binding Rossmann-like Domain"/>
    <property type="match status" value="1"/>
</dbReference>
<dbReference type="GO" id="GO:0050664">
    <property type="term" value="F:oxidoreductase activity, acting on NAD(P)H, oxygen as acceptor"/>
    <property type="evidence" value="ECO:0007669"/>
    <property type="project" value="TreeGrafter"/>
</dbReference>
<dbReference type="EMBL" id="LYBW01000055">
    <property type="protein sequence ID" value="ODR91702.1"/>
    <property type="molecule type" value="Genomic_DNA"/>
</dbReference>
<dbReference type="PRINTS" id="PR00080">
    <property type="entry name" value="SDRFAMILY"/>
</dbReference>
<name>A0A1E3VDQ5_9HYPH</name>
<evidence type="ECO:0000313" key="5">
    <source>
        <dbReference type="Proteomes" id="UP000094342"/>
    </source>
</evidence>
<dbReference type="PRINTS" id="PR00081">
    <property type="entry name" value="GDHRDH"/>
</dbReference>
<evidence type="ECO:0000256" key="3">
    <source>
        <dbReference type="RuleBase" id="RU000363"/>
    </source>
</evidence>
<sequence>MLSYSAIAKNNVAVVTGAASGIGLAAARHFASIGMKVVMADLAGDRLQAAEASVAKLAAGSTADVAAIATDVSRPDEIVALARATQERFGHVHVLMNNAGIQPGSSMFGPLENWEAVMSVNLWGVINGSRIFAPAMIAHGEPALIINTGSKQGITTPPGDPAYNVAKAGVKVFTEALQHELRNTEGCKVNAHLLIPGFVYTALTAHGRTEKPAGAWTPEQTVDFMLESLAGGDFYILCPDNEVQRPTDEKRILWAAGDVVENRPPLSRWHPNYQASFQAFLAGKRD</sequence>
<accession>A0A1E3VDQ5</accession>
<reference evidence="5" key="1">
    <citation type="submission" date="2016-05" db="EMBL/GenBank/DDBJ databases">
        <authorList>
            <person name="Li Y."/>
        </authorList>
    </citation>
    <scope>NUCLEOTIDE SEQUENCE [LARGE SCALE GENOMIC DNA]</scope>
    <source>
        <strain evidence="5">YIC4027</strain>
    </source>
</reference>
<dbReference type="PANTHER" id="PTHR43008">
    <property type="entry name" value="BENZIL REDUCTASE"/>
    <property type="match status" value="1"/>
</dbReference>
<dbReference type="RefSeq" id="WP_069458178.1">
    <property type="nucleotide sequence ID" value="NZ_CP034909.1"/>
</dbReference>
<evidence type="ECO:0000256" key="2">
    <source>
        <dbReference type="ARBA" id="ARBA00023002"/>
    </source>
</evidence>
<keyword evidence="2" id="KW-0560">Oxidoreductase</keyword>
<comment type="caution">
    <text evidence="4">The sequence shown here is derived from an EMBL/GenBank/DDBJ whole genome shotgun (WGS) entry which is preliminary data.</text>
</comment>
<dbReference type="CDD" id="cd05233">
    <property type="entry name" value="SDR_c"/>
    <property type="match status" value="1"/>
</dbReference>
<dbReference type="Proteomes" id="UP000094342">
    <property type="component" value="Unassembled WGS sequence"/>
</dbReference>
<dbReference type="STRING" id="1752398.A8M32_09690"/>
<dbReference type="PANTHER" id="PTHR43008:SF7">
    <property type="entry name" value="SHORT CHAIN DEHYDROGENASE_REDUCTASE (AFU_ORTHOLOGUE AFUA_2G00830)"/>
    <property type="match status" value="1"/>
</dbReference>
<dbReference type="AlphaFoldDB" id="A0A1E3VDQ5"/>
<dbReference type="SUPFAM" id="SSF51735">
    <property type="entry name" value="NAD(P)-binding Rossmann-fold domains"/>
    <property type="match status" value="1"/>
</dbReference>
<evidence type="ECO:0000313" key="4">
    <source>
        <dbReference type="EMBL" id="ODR91702.1"/>
    </source>
</evidence>
<protein>
    <submittedName>
        <fullName evidence="4">Short-chain dehydrogenase</fullName>
    </submittedName>
</protein>
<keyword evidence="5" id="KW-1185">Reference proteome</keyword>
<gene>
    <name evidence="4" type="ORF">A8M32_09690</name>
</gene>